<name>A0AAD9KSR9_RIDPI</name>
<reference evidence="6" key="1">
    <citation type="journal article" date="2023" name="Mol. Biol. Evol.">
        <title>Third-Generation Sequencing Reveals the Adaptive Role of the Epigenome in Three Deep-Sea Polychaetes.</title>
        <authorList>
            <person name="Perez M."/>
            <person name="Aroh O."/>
            <person name="Sun Y."/>
            <person name="Lan Y."/>
            <person name="Juniper S.K."/>
            <person name="Young C.R."/>
            <person name="Angers B."/>
            <person name="Qian P.Y."/>
        </authorList>
    </citation>
    <scope>NUCLEOTIDE SEQUENCE</scope>
    <source>
        <strain evidence="6">R07B-5</strain>
    </source>
</reference>
<organism evidence="6 7">
    <name type="scientific">Ridgeia piscesae</name>
    <name type="common">Tubeworm</name>
    <dbReference type="NCBI Taxonomy" id="27915"/>
    <lineage>
        <taxon>Eukaryota</taxon>
        <taxon>Metazoa</taxon>
        <taxon>Spiralia</taxon>
        <taxon>Lophotrochozoa</taxon>
        <taxon>Annelida</taxon>
        <taxon>Polychaeta</taxon>
        <taxon>Sedentaria</taxon>
        <taxon>Canalipalpata</taxon>
        <taxon>Sabellida</taxon>
        <taxon>Siboglinidae</taxon>
        <taxon>Ridgeia</taxon>
    </lineage>
</organism>
<dbReference type="SUPFAM" id="SSF75553">
    <property type="entry name" value="Smc hinge domain"/>
    <property type="match status" value="1"/>
</dbReference>
<dbReference type="PANTHER" id="PTHR43977">
    <property type="entry name" value="STRUCTURAL MAINTENANCE OF CHROMOSOMES PROTEIN 3"/>
    <property type="match status" value="1"/>
</dbReference>
<evidence type="ECO:0000313" key="7">
    <source>
        <dbReference type="Proteomes" id="UP001209878"/>
    </source>
</evidence>
<dbReference type="GO" id="GO:0005634">
    <property type="term" value="C:nucleus"/>
    <property type="evidence" value="ECO:0007669"/>
    <property type="project" value="UniProtKB-SubCell"/>
</dbReference>
<dbReference type="InterPro" id="IPR003395">
    <property type="entry name" value="RecF/RecN/SMC_N"/>
</dbReference>
<evidence type="ECO:0000256" key="1">
    <source>
        <dbReference type="ARBA" id="ARBA00023054"/>
    </source>
</evidence>
<feature type="coiled-coil region" evidence="3">
    <location>
        <begin position="662"/>
        <end position="689"/>
    </location>
</feature>
<feature type="coiled-coil region" evidence="3">
    <location>
        <begin position="216"/>
        <end position="243"/>
    </location>
</feature>
<dbReference type="SMART" id="SM00968">
    <property type="entry name" value="SMC_hinge"/>
    <property type="match status" value="1"/>
</dbReference>
<dbReference type="Gene3D" id="3.30.70.1620">
    <property type="match status" value="1"/>
</dbReference>
<feature type="compositionally biased region" description="Basic and acidic residues" evidence="4">
    <location>
        <begin position="407"/>
        <end position="426"/>
    </location>
</feature>
<comment type="similarity">
    <text evidence="2">Belongs to the SMC family.</text>
</comment>
<feature type="region of interest" description="Disordered" evidence="4">
    <location>
        <begin position="404"/>
        <end position="426"/>
    </location>
</feature>
<dbReference type="GO" id="GO:0016887">
    <property type="term" value="F:ATP hydrolysis activity"/>
    <property type="evidence" value="ECO:0007669"/>
    <property type="project" value="InterPro"/>
</dbReference>
<dbReference type="FunFam" id="1.20.1060.20:FF:000005">
    <property type="entry name" value="Structural maintenance of chromosomes 2"/>
    <property type="match status" value="1"/>
</dbReference>
<protein>
    <recommendedName>
        <fullName evidence="2">Structural maintenance of chromosomes protein</fullName>
    </recommendedName>
</protein>
<dbReference type="InterPro" id="IPR027417">
    <property type="entry name" value="P-loop_NTPase"/>
</dbReference>
<dbReference type="PIRSF" id="PIRSF005719">
    <property type="entry name" value="SMC"/>
    <property type="match status" value="1"/>
</dbReference>
<evidence type="ECO:0000259" key="5">
    <source>
        <dbReference type="SMART" id="SM00968"/>
    </source>
</evidence>
<dbReference type="Gene3D" id="1.20.1060.20">
    <property type="match status" value="1"/>
</dbReference>
<feature type="compositionally biased region" description="Polar residues" evidence="4">
    <location>
        <begin position="1154"/>
        <end position="1167"/>
    </location>
</feature>
<dbReference type="Pfam" id="PF06470">
    <property type="entry name" value="SMC_hinge"/>
    <property type="match status" value="1"/>
</dbReference>
<comment type="subcellular location">
    <subcellularLocation>
        <location evidence="2">Nucleus</location>
    </subcellularLocation>
</comment>
<feature type="coiled-coil region" evidence="3">
    <location>
        <begin position="740"/>
        <end position="904"/>
    </location>
</feature>
<dbReference type="GO" id="GO:0051276">
    <property type="term" value="P:chromosome organization"/>
    <property type="evidence" value="ECO:0007669"/>
    <property type="project" value="InterPro"/>
</dbReference>
<keyword evidence="1 3" id="KW-0175">Coiled coil</keyword>
<proteinExistence type="inferred from homology"/>
<dbReference type="GO" id="GO:0005524">
    <property type="term" value="F:ATP binding"/>
    <property type="evidence" value="ECO:0007669"/>
    <property type="project" value="InterPro"/>
</dbReference>
<dbReference type="InterPro" id="IPR024704">
    <property type="entry name" value="SMC"/>
</dbReference>
<dbReference type="EMBL" id="JAODUO010000687">
    <property type="protein sequence ID" value="KAK2176068.1"/>
    <property type="molecule type" value="Genomic_DNA"/>
</dbReference>
<gene>
    <name evidence="6" type="ORF">NP493_685g01064</name>
</gene>
<feature type="domain" description="SMC hinge" evidence="5">
    <location>
        <begin position="502"/>
        <end position="621"/>
    </location>
</feature>
<comment type="caution">
    <text evidence="6">The sequence shown here is derived from an EMBL/GenBank/DDBJ whole genome shotgun (WGS) entry which is preliminary data.</text>
</comment>
<evidence type="ECO:0000256" key="3">
    <source>
        <dbReference type="SAM" id="Coils"/>
    </source>
</evidence>
<dbReference type="AlphaFoldDB" id="A0AAD9KSR9"/>
<dbReference type="SUPFAM" id="SSF57997">
    <property type="entry name" value="Tropomyosin"/>
    <property type="match status" value="1"/>
</dbReference>
<dbReference type="Pfam" id="PF02463">
    <property type="entry name" value="SMC_N"/>
    <property type="match status" value="1"/>
</dbReference>
<dbReference type="FunFam" id="3.40.50.300:FF:000385">
    <property type="entry name" value="Structural maintenance of chromosomes 2"/>
    <property type="match status" value="1"/>
</dbReference>
<accession>A0AAD9KSR9</accession>
<sequence>MQLRVRAGSLQELVYKNGQAGVSKATVSITFDNSNKEQSPLGYEQYDEITVTRQVVIGGRNKYLINGSNANNTRVQDLFRSVQLNINNPHFLIMQGRITKVLNMKPLEILSMIEEAAGTRLYESKKESAEKTIAKKDAKLNEIDRVVKEDITPTLTKLREERSSYLEYQKIVRELEHLNKLCIAFQFMCTDPSSSCALMLSGLLIAFQFMCTDEQHHKSAEELDEMRQNIERLQQTQAEQYNSLTVAARFQHQKRITDLDGVIAELQKKKDKEAGGSIDKLERELSERQKVNAKADSDVAHTAEALKVEVKRQKDLTKQQKTDEATLKSKQKELEKVAGKLSELEKAQQDCVDQHSAAQKHFHAVSAGLSSNQDGEDASLNDQLMAAKKEISTTDTDIKQAQMTLKHSKEELKKKQADMKKTDSNYKQDKATYDSAKKNMLKIEEEMKKLDYEEGKEEELTARKRELMQEIGSLKEQVEALEARFPQLQFYYKDPEPHFDRRRIHGLVVKLISVNDTKAATALEVVAGGKLYNVVVDTEVTGKNLLKNGQLKRRCTIIPLNKVVSHSINPQVVKRAQSLARALCRLRLSLVGYQQELEAAMKFVFGSSFVCSDMDTAKRVTFDSKVMKRSVTLEGELFDPSGTLRGGSRARTGSILTKLSELKDAQDALYEKQQELKKVENELASMAKSAHKWHQLKQKYDLSAHEVALTEGKMKASSHHKQLEEVAGLQKTVDEQAATVEQAIDTQRKAKQKVTDLEAKLHDAKGVREKELRNAENCVAKAKTKMEEASKKMKELHQDVESRELEVEELLKDLANYEQQLAAVTDTMKGYEEQLVQLKDAASQAELKVKEVQGRLDDQKQLLRVCDKDISERAQEQQTLHKQVNQVQLQVQETEHKLSKMTKDSRDAARQVEHLLQKHHWIADERQYFGKANTAYDFQANDPKEASRKVQKLEQTKDKLSRSVNMRAMTMLGKAEEQYNDLMKKRRIVFNDKMKITAVIAELDLKKNEALKKAHLQVNKDFGSIFSTLLPGTDAKLVAPEGQTILDGLEVNIAFGNVWKESLSELSGGQRSLVALSLILALLLFKPAPLYILDEVDAALDLSHTQNIGHMLRTHFRHSQFIVVSLKDGMFNNANVLFKTRFIDGVSTVTRYTQSHSTSRTASSTETPVVGRSKAGKKKDTSKRARLQSDISV</sequence>
<dbReference type="InterPro" id="IPR010935">
    <property type="entry name" value="SMC_hinge"/>
</dbReference>
<evidence type="ECO:0000256" key="2">
    <source>
        <dbReference type="PIRNR" id="PIRNR005719"/>
    </source>
</evidence>
<evidence type="ECO:0000313" key="6">
    <source>
        <dbReference type="EMBL" id="KAK2176068.1"/>
    </source>
</evidence>
<keyword evidence="7" id="KW-1185">Reference proteome</keyword>
<dbReference type="GO" id="GO:0005694">
    <property type="term" value="C:chromosome"/>
    <property type="evidence" value="ECO:0007669"/>
    <property type="project" value="InterPro"/>
</dbReference>
<evidence type="ECO:0000256" key="4">
    <source>
        <dbReference type="SAM" id="MobiDB-lite"/>
    </source>
</evidence>
<dbReference type="InterPro" id="IPR036277">
    <property type="entry name" value="SMC_hinge_sf"/>
</dbReference>
<dbReference type="Gene3D" id="3.40.50.300">
    <property type="entry name" value="P-loop containing nucleotide triphosphate hydrolases"/>
    <property type="match status" value="2"/>
</dbReference>
<keyword evidence="2" id="KW-0539">Nucleus</keyword>
<dbReference type="SUPFAM" id="SSF52540">
    <property type="entry name" value="P-loop containing nucleoside triphosphate hydrolases"/>
    <property type="match status" value="2"/>
</dbReference>
<dbReference type="Gene3D" id="1.10.287.1490">
    <property type="match status" value="1"/>
</dbReference>
<dbReference type="Proteomes" id="UP001209878">
    <property type="component" value="Unassembled WGS sequence"/>
</dbReference>
<feature type="region of interest" description="Disordered" evidence="4">
    <location>
        <begin position="1154"/>
        <end position="1193"/>
    </location>
</feature>